<dbReference type="EMBL" id="BSYO01000005">
    <property type="protein sequence ID" value="GMH04937.1"/>
    <property type="molecule type" value="Genomic_DNA"/>
</dbReference>
<organism evidence="2 3">
    <name type="scientific">Nepenthes gracilis</name>
    <name type="common">Slender pitcher plant</name>
    <dbReference type="NCBI Taxonomy" id="150966"/>
    <lineage>
        <taxon>Eukaryota</taxon>
        <taxon>Viridiplantae</taxon>
        <taxon>Streptophyta</taxon>
        <taxon>Embryophyta</taxon>
        <taxon>Tracheophyta</taxon>
        <taxon>Spermatophyta</taxon>
        <taxon>Magnoliopsida</taxon>
        <taxon>eudicotyledons</taxon>
        <taxon>Gunneridae</taxon>
        <taxon>Pentapetalae</taxon>
        <taxon>Caryophyllales</taxon>
        <taxon>Nepenthaceae</taxon>
        <taxon>Nepenthes</taxon>
    </lineage>
</organism>
<accession>A0AAD3S6G9</accession>
<protein>
    <submittedName>
        <fullName evidence="2">Uncharacterized protein</fullName>
    </submittedName>
</protein>
<name>A0AAD3S6G9_NEPGR</name>
<proteinExistence type="predicted"/>
<evidence type="ECO:0000313" key="3">
    <source>
        <dbReference type="Proteomes" id="UP001279734"/>
    </source>
</evidence>
<comment type="caution">
    <text evidence="2">The sequence shown here is derived from an EMBL/GenBank/DDBJ whole genome shotgun (WGS) entry which is preliminary data.</text>
</comment>
<keyword evidence="3" id="KW-1185">Reference proteome</keyword>
<reference evidence="2" key="1">
    <citation type="submission" date="2023-05" db="EMBL/GenBank/DDBJ databases">
        <title>Nepenthes gracilis genome sequencing.</title>
        <authorList>
            <person name="Fukushima K."/>
        </authorList>
    </citation>
    <scope>NUCLEOTIDE SEQUENCE</scope>
    <source>
        <strain evidence="2">SING2019-196</strain>
    </source>
</reference>
<dbReference type="Proteomes" id="UP001279734">
    <property type="component" value="Unassembled WGS sequence"/>
</dbReference>
<feature type="transmembrane region" description="Helical" evidence="1">
    <location>
        <begin position="50"/>
        <end position="73"/>
    </location>
</feature>
<feature type="transmembrane region" description="Helical" evidence="1">
    <location>
        <begin position="147"/>
        <end position="169"/>
    </location>
</feature>
<dbReference type="AlphaFoldDB" id="A0AAD3S6G9"/>
<keyword evidence="1" id="KW-1133">Transmembrane helix</keyword>
<keyword evidence="1" id="KW-0812">Transmembrane</keyword>
<evidence type="ECO:0000256" key="1">
    <source>
        <dbReference type="SAM" id="Phobius"/>
    </source>
</evidence>
<gene>
    <name evidence="2" type="ORF">Nepgr_006777</name>
</gene>
<sequence>MSATECQGFSGSLDPLTLLLSVRLVLSDDFGLAWSRGLTQSIVLMPLQMLYFFLELHAGSSVEITGCFFCSLLKTAARCSLKRPMVGLKIPLAEIHESRWSPHRAIFKDGDVGMVRNPILCDEARQLCPVFAFSFSSPMRFAWNIKWLEAASTILFSFFDVLILLALLVPDVDARYPGSILVT</sequence>
<evidence type="ECO:0000313" key="2">
    <source>
        <dbReference type="EMBL" id="GMH04937.1"/>
    </source>
</evidence>
<keyword evidence="1" id="KW-0472">Membrane</keyword>